<sequence length="280" mass="31147">MQGRRSQQLELVPPNPEIEQYFWELRKSAVFVPLPLSSQFTDSESSDLEEVQEDMAANANHTLKELAAPDLDATPLCIEYDNVEAPPSLEAAAGYGSSIIMPPSCRRCRLHHVPKSQLSAQSSASMCSSHYTNSSRCWLSLTVLNRRLSLSLPSPVPCPEQRRRRAIPSRRRLSLTALPSSGSQQPVLFRPPRPPPRRPLPSPSPTPSNPRRRRDALAPKSSSVQIVICSSPPKPPHEPSHILSPPLPSCIRPLLSIRHQAQPTRSVLKKRDAELKKQED</sequence>
<feature type="compositionally biased region" description="Polar residues" evidence="1">
    <location>
        <begin position="177"/>
        <end position="186"/>
    </location>
</feature>
<feature type="compositionally biased region" description="Basic and acidic residues" evidence="1">
    <location>
        <begin position="269"/>
        <end position="280"/>
    </location>
</feature>
<dbReference type="EMBL" id="JBEDUW010000005">
    <property type="protein sequence ID" value="KAK9928913.1"/>
    <property type="molecule type" value="Genomic_DNA"/>
</dbReference>
<dbReference type="AlphaFoldDB" id="A0AAW1WW57"/>
<evidence type="ECO:0000313" key="2">
    <source>
        <dbReference type="EMBL" id="KAK9928913.1"/>
    </source>
</evidence>
<comment type="caution">
    <text evidence="2">The sequence shown here is derived from an EMBL/GenBank/DDBJ whole genome shotgun (WGS) entry which is preliminary data.</text>
</comment>
<dbReference type="Proteomes" id="UP001457282">
    <property type="component" value="Unassembled WGS sequence"/>
</dbReference>
<accession>A0AAW1WW57</accession>
<name>A0AAW1WW57_RUBAR</name>
<feature type="region of interest" description="Disordered" evidence="1">
    <location>
        <begin position="152"/>
        <end position="245"/>
    </location>
</feature>
<organism evidence="2 3">
    <name type="scientific">Rubus argutus</name>
    <name type="common">Southern blackberry</name>
    <dbReference type="NCBI Taxonomy" id="59490"/>
    <lineage>
        <taxon>Eukaryota</taxon>
        <taxon>Viridiplantae</taxon>
        <taxon>Streptophyta</taxon>
        <taxon>Embryophyta</taxon>
        <taxon>Tracheophyta</taxon>
        <taxon>Spermatophyta</taxon>
        <taxon>Magnoliopsida</taxon>
        <taxon>eudicotyledons</taxon>
        <taxon>Gunneridae</taxon>
        <taxon>Pentapetalae</taxon>
        <taxon>rosids</taxon>
        <taxon>fabids</taxon>
        <taxon>Rosales</taxon>
        <taxon>Rosaceae</taxon>
        <taxon>Rosoideae</taxon>
        <taxon>Rosoideae incertae sedis</taxon>
        <taxon>Rubus</taxon>
    </lineage>
</organism>
<keyword evidence="3" id="KW-1185">Reference proteome</keyword>
<feature type="compositionally biased region" description="Pro residues" evidence="1">
    <location>
        <begin position="189"/>
        <end position="208"/>
    </location>
</feature>
<protein>
    <submittedName>
        <fullName evidence="2">Uncharacterized protein</fullName>
    </submittedName>
</protein>
<feature type="compositionally biased region" description="Basic residues" evidence="1">
    <location>
        <begin position="162"/>
        <end position="173"/>
    </location>
</feature>
<feature type="region of interest" description="Disordered" evidence="1">
    <location>
        <begin position="258"/>
        <end position="280"/>
    </location>
</feature>
<reference evidence="2 3" key="1">
    <citation type="journal article" date="2023" name="G3 (Bethesda)">
        <title>A chromosome-length genome assembly and annotation of blackberry (Rubus argutus, cv. 'Hillquist').</title>
        <authorList>
            <person name="Bruna T."/>
            <person name="Aryal R."/>
            <person name="Dudchenko O."/>
            <person name="Sargent D.J."/>
            <person name="Mead D."/>
            <person name="Buti M."/>
            <person name="Cavallini A."/>
            <person name="Hytonen T."/>
            <person name="Andres J."/>
            <person name="Pham M."/>
            <person name="Weisz D."/>
            <person name="Mascagni F."/>
            <person name="Usai G."/>
            <person name="Natali L."/>
            <person name="Bassil N."/>
            <person name="Fernandez G.E."/>
            <person name="Lomsadze A."/>
            <person name="Armour M."/>
            <person name="Olukolu B."/>
            <person name="Poorten T."/>
            <person name="Britton C."/>
            <person name="Davik J."/>
            <person name="Ashrafi H."/>
            <person name="Aiden E.L."/>
            <person name="Borodovsky M."/>
            <person name="Worthington M."/>
        </authorList>
    </citation>
    <scope>NUCLEOTIDE SEQUENCE [LARGE SCALE GENOMIC DNA]</scope>
    <source>
        <strain evidence="2">PI 553951</strain>
    </source>
</reference>
<proteinExistence type="predicted"/>
<evidence type="ECO:0000313" key="3">
    <source>
        <dbReference type="Proteomes" id="UP001457282"/>
    </source>
</evidence>
<gene>
    <name evidence="2" type="ORF">M0R45_026029</name>
</gene>
<evidence type="ECO:0000256" key="1">
    <source>
        <dbReference type="SAM" id="MobiDB-lite"/>
    </source>
</evidence>